<dbReference type="CDD" id="cd12797">
    <property type="entry name" value="M23_peptidase"/>
    <property type="match status" value="1"/>
</dbReference>
<dbReference type="KEGG" id="rhoz:GXP67_21420"/>
<dbReference type="RefSeq" id="WP_162445019.1">
    <property type="nucleotide sequence ID" value="NZ_CP048222.1"/>
</dbReference>
<proteinExistence type="predicted"/>
<evidence type="ECO:0000256" key="2">
    <source>
        <dbReference type="SAM" id="Phobius"/>
    </source>
</evidence>
<evidence type="ECO:0000313" key="4">
    <source>
        <dbReference type="EMBL" id="QHT69024.1"/>
    </source>
</evidence>
<feature type="domain" description="M23ase beta-sheet core" evidence="3">
    <location>
        <begin position="192"/>
        <end position="287"/>
    </location>
</feature>
<feature type="transmembrane region" description="Helical" evidence="2">
    <location>
        <begin position="38"/>
        <end position="62"/>
    </location>
</feature>
<sequence>MKAKKTFSDWLSNRYILVVRNEENFAEKTSFSFTYAKIIVFITTTSIFLFSLCFYLSSTILAKWFHPAGREMVINKQIIELTAQVDSLEEQIAYRDKALLGISQVIQGNDKFLGAQNSRTDTTAIKQTEVNTDTIAPVDIEIRKEMESQESMPSNPVVRNVSHTPSDELQNIFLFNPLTGGIITDRFDAKKAHYGVDIVAKKDEPVKAVADGTVIMASWTSDTGHIMAVQHHGNLISVYKHNSVLLKKTGNFVRAGEIISVIGNSGELTSGPHLHFELWHNSNPINPEIFVSF</sequence>
<dbReference type="AlphaFoldDB" id="A0A6C0GMG7"/>
<keyword evidence="2" id="KW-1133">Transmembrane helix</keyword>
<reference evidence="4 5" key="1">
    <citation type="submission" date="2020-01" db="EMBL/GenBank/DDBJ databases">
        <authorList>
            <person name="Kim M.K."/>
        </authorList>
    </citation>
    <scope>NUCLEOTIDE SEQUENCE [LARGE SCALE GENOMIC DNA]</scope>
    <source>
        <strain evidence="4 5">172606-1</strain>
    </source>
</reference>
<protein>
    <submittedName>
        <fullName evidence="4">M23 family metallopeptidase</fullName>
    </submittedName>
</protein>
<evidence type="ECO:0000313" key="5">
    <source>
        <dbReference type="Proteomes" id="UP000480178"/>
    </source>
</evidence>
<keyword evidence="1" id="KW-0732">Signal</keyword>
<dbReference type="InterPro" id="IPR011055">
    <property type="entry name" value="Dup_hybrid_motif"/>
</dbReference>
<keyword evidence="2" id="KW-0472">Membrane</keyword>
<dbReference type="Gene3D" id="2.70.70.10">
    <property type="entry name" value="Glucose Permease (Domain IIA)"/>
    <property type="match status" value="1"/>
</dbReference>
<keyword evidence="2" id="KW-0812">Transmembrane</keyword>
<evidence type="ECO:0000256" key="1">
    <source>
        <dbReference type="ARBA" id="ARBA00022729"/>
    </source>
</evidence>
<dbReference type="SUPFAM" id="SSF51261">
    <property type="entry name" value="Duplicated hybrid motif"/>
    <property type="match status" value="1"/>
</dbReference>
<keyword evidence="5" id="KW-1185">Reference proteome</keyword>
<dbReference type="GO" id="GO:0004222">
    <property type="term" value="F:metalloendopeptidase activity"/>
    <property type="evidence" value="ECO:0007669"/>
    <property type="project" value="TreeGrafter"/>
</dbReference>
<name>A0A6C0GMG7_9BACT</name>
<gene>
    <name evidence="4" type="ORF">GXP67_21420</name>
</gene>
<organism evidence="4 5">
    <name type="scientific">Rhodocytophaga rosea</name>
    <dbReference type="NCBI Taxonomy" id="2704465"/>
    <lineage>
        <taxon>Bacteria</taxon>
        <taxon>Pseudomonadati</taxon>
        <taxon>Bacteroidota</taxon>
        <taxon>Cytophagia</taxon>
        <taxon>Cytophagales</taxon>
        <taxon>Rhodocytophagaceae</taxon>
        <taxon>Rhodocytophaga</taxon>
    </lineage>
</organism>
<evidence type="ECO:0000259" key="3">
    <source>
        <dbReference type="Pfam" id="PF01551"/>
    </source>
</evidence>
<dbReference type="InterPro" id="IPR016047">
    <property type="entry name" value="M23ase_b-sheet_dom"/>
</dbReference>
<dbReference type="Proteomes" id="UP000480178">
    <property type="component" value="Chromosome"/>
</dbReference>
<dbReference type="PANTHER" id="PTHR21666:SF289">
    <property type="entry name" value="L-ALA--D-GLU ENDOPEPTIDASE"/>
    <property type="match status" value="1"/>
</dbReference>
<dbReference type="Pfam" id="PF01551">
    <property type="entry name" value="Peptidase_M23"/>
    <property type="match status" value="1"/>
</dbReference>
<dbReference type="EMBL" id="CP048222">
    <property type="protein sequence ID" value="QHT69024.1"/>
    <property type="molecule type" value="Genomic_DNA"/>
</dbReference>
<dbReference type="InterPro" id="IPR050570">
    <property type="entry name" value="Cell_wall_metabolism_enzyme"/>
</dbReference>
<accession>A0A6C0GMG7</accession>
<dbReference type="PANTHER" id="PTHR21666">
    <property type="entry name" value="PEPTIDASE-RELATED"/>
    <property type="match status" value="1"/>
</dbReference>